<evidence type="ECO:0000256" key="3">
    <source>
        <dbReference type="ARBA" id="ARBA00022553"/>
    </source>
</evidence>
<evidence type="ECO:0000256" key="5">
    <source>
        <dbReference type="ARBA" id="ARBA00022741"/>
    </source>
</evidence>
<dbReference type="GO" id="GO:0005524">
    <property type="term" value="F:ATP binding"/>
    <property type="evidence" value="ECO:0007669"/>
    <property type="project" value="UniProtKB-KW"/>
</dbReference>
<keyword evidence="4" id="KW-0808">Transferase</keyword>
<evidence type="ECO:0000256" key="2">
    <source>
        <dbReference type="ARBA" id="ARBA00012438"/>
    </source>
</evidence>
<gene>
    <name evidence="14" type="ORF">SAMN04489812_3356</name>
</gene>
<dbReference type="RefSeq" id="WP_157683518.1">
    <property type="nucleotide sequence ID" value="NZ_LT629772.1"/>
</dbReference>
<dbReference type="EC" id="2.7.13.3" evidence="2"/>
<keyword evidence="6 14" id="KW-0418">Kinase</keyword>
<evidence type="ECO:0000256" key="11">
    <source>
        <dbReference type="SAM" id="Phobius"/>
    </source>
</evidence>
<dbReference type="PANTHER" id="PTHR24421">
    <property type="entry name" value="NITRATE/NITRITE SENSOR PROTEIN NARX-RELATED"/>
    <property type="match status" value="1"/>
</dbReference>
<keyword evidence="7" id="KW-0067">ATP-binding</keyword>
<evidence type="ECO:0000259" key="13">
    <source>
        <dbReference type="Pfam" id="PF07730"/>
    </source>
</evidence>
<feature type="transmembrane region" description="Helical" evidence="11">
    <location>
        <begin position="16"/>
        <end position="37"/>
    </location>
</feature>
<keyword evidence="11" id="KW-1133">Transmembrane helix</keyword>
<dbReference type="InterPro" id="IPR050482">
    <property type="entry name" value="Sensor_HK_TwoCompSys"/>
</dbReference>
<evidence type="ECO:0000256" key="9">
    <source>
        <dbReference type="SAM" id="Coils"/>
    </source>
</evidence>
<evidence type="ECO:0000256" key="10">
    <source>
        <dbReference type="SAM" id="MobiDB-lite"/>
    </source>
</evidence>
<dbReference type="Pfam" id="PF02518">
    <property type="entry name" value="HATPase_c"/>
    <property type="match status" value="1"/>
</dbReference>
<dbReference type="PANTHER" id="PTHR24421:SF10">
    <property type="entry name" value="NITRATE_NITRITE SENSOR PROTEIN NARQ"/>
    <property type="match status" value="1"/>
</dbReference>
<dbReference type="InterPro" id="IPR036890">
    <property type="entry name" value="HATPase_C_sf"/>
</dbReference>
<proteinExistence type="predicted"/>
<evidence type="ECO:0000256" key="1">
    <source>
        <dbReference type="ARBA" id="ARBA00000085"/>
    </source>
</evidence>
<name>A0A1H1VUI6_9ACTN</name>
<dbReference type="AlphaFoldDB" id="A0A1H1VUI6"/>
<feature type="transmembrane region" description="Helical" evidence="11">
    <location>
        <begin position="88"/>
        <end position="120"/>
    </location>
</feature>
<evidence type="ECO:0000313" key="14">
    <source>
        <dbReference type="EMBL" id="SDS88413.1"/>
    </source>
</evidence>
<keyword evidence="8" id="KW-0902">Two-component regulatory system</keyword>
<dbReference type="Pfam" id="PF07730">
    <property type="entry name" value="HisKA_3"/>
    <property type="match status" value="1"/>
</dbReference>
<reference evidence="14 15" key="1">
    <citation type="submission" date="2016-10" db="EMBL/GenBank/DDBJ databases">
        <authorList>
            <person name="de Groot N.N."/>
        </authorList>
    </citation>
    <scope>NUCLEOTIDE SEQUENCE [LARGE SCALE GENOMIC DNA]</scope>
    <source>
        <strain evidence="14 15">DSM 21800</strain>
    </source>
</reference>
<dbReference type="Proteomes" id="UP000199103">
    <property type="component" value="Chromosome I"/>
</dbReference>
<evidence type="ECO:0000259" key="12">
    <source>
        <dbReference type="Pfam" id="PF02518"/>
    </source>
</evidence>
<comment type="catalytic activity">
    <reaction evidence="1">
        <text>ATP + protein L-histidine = ADP + protein N-phospho-L-histidine.</text>
        <dbReference type="EC" id="2.7.13.3"/>
    </reaction>
</comment>
<evidence type="ECO:0000256" key="7">
    <source>
        <dbReference type="ARBA" id="ARBA00022840"/>
    </source>
</evidence>
<protein>
    <recommendedName>
        <fullName evidence="2">histidine kinase</fullName>
        <ecNumber evidence="2">2.7.13.3</ecNumber>
    </recommendedName>
</protein>
<keyword evidence="9" id="KW-0175">Coiled coil</keyword>
<evidence type="ECO:0000313" key="15">
    <source>
        <dbReference type="Proteomes" id="UP000199103"/>
    </source>
</evidence>
<evidence type="ECO:0000256" key="6">
    <source>
        <dbReference type="ARBA" id="ARBA00022777"/>
    </source>
</evidence>
<accession>A0A1H1VUI6</accession>
<dbReference type="Gene3D" id="3.30.565.10">
    <property type="entry name" value="Histidine kinase-like ATPase, C-terminal domain"/>
    <property type="match status" value="1"/>
</dbReference>
<evidence type="ECO:0000256" key="4">
    <source>
        <dbReference type="ARBA" id="ARBA00022679"/>
    </source>
</evidence>
<feature type="domain" description="Histidine kinase/HSP90-like ATPase" evidence="12">
    <location>
        <begin position="306"/>
        <end position="395"/>
    </location>
</feature>
<dbReference type="InterPro" id="IPR003594">
    <property type="entry name" value="HATPase_dom"/>
</dbReference>
<dbReference type="GO" id="GO:0046983">
    <property type="term" value="F:protein dimerization activity"/>
    <property type="evidence" value="ECO:0007669"/>
    <property type="project" value="InterPro"/>
</dbReference>
<sequence>MSALIATLQQTRIPRWLSIALSVVAAASLVSEISYLAGERDPGSTGLLIILEVLLAYCAIGLACWWPPGAVLVSWAALVPALFTERPWIACIAAWLVVVIALAVCRIAVGLVHIGGYLIWAVPMNIRLVGGTNDQFWWEAMLPMIGAALLGLALRFFVVRQRAERRRLKELEGRNERIRRDERQALARELHDVVAHQLTLITMQVTGRWRSRRPDELVQTLAVIDDAARAALGELRVLLEVLREDRPNDGSTGSGLEPTGPPGGVSVRELVERLGERLDDLGFRVRRAEVAAAADRLPVTVLTTCARIFQESVTNIIKHAPSGAGCELSMVITDDRVRITVRNETRRPDRPERERAGDRERRDGRSPAAGGYGLQGMRERVAMLRGTSSVGERDGFWEVLAELPVVLAATGGAESSASGAEAR</sequence>
<feature type="transmembrane region" description="Helical" evidence="11">
    <location>
        <begin position="140"/>
        <end position="159"/>
    </location>
</feature>
<feature type="coiled-coil region" evidence="9">
    <location>
        <begin position="161"/>
        <end position="188"/>
    </location>
</feature>
<feature type="region of interest" description="Disordered" evidence="10">
    <location>
        <begin position="342"/>
        <end position="373"/>
    </location>
</feature>
<dbReference type="CDD" id="cd16917">
    <property type="entry name" value="HATPase_UhpB-NarQ-NarX-like"/>
    <property type="match status" value="1"/>
</dbReference>
<dbReference type="STRING" id="630515.SAMN04489812_3356"/>
<dbReference type="GO" id="GO:0000155">
    <property type="term" value="F:phosphorelay sensor kinase activity"/>
    <property type="evidence" value="ECO:0007669"/>
    <property type="project" value="InterPro"/>
</dbReference>
<keyword evidence="15" id="KW-1185">Reference proteome</keyword>
<dbReference type="SUPFAM" id="SSF55874">
    <property type="entry name" value="ATPase domain of HSP90 chaperone/DNA topoisomerase II/histidine kinase"/>
    <property type="match status" value="1"/>
</dbReference>
<keyword evidence="11" id="KW-0812">Transmembrane</keyword>
<feature type="compositionally biased region" description="Basic and acidic residues" evidence="10">
    <location>
        <begin position="342"/>
        <end position="365"/>
    </location>
</feature>
<organism evidence="14 15">
    <name type="scientific">Microlunatus soli</name>
    <dbReference type="NCBI Taxonomy" id="630515"/>
    <lineage>
        <taxon>Bacteria</taxon>
        <taxon>Bacillati</taxon>
        <taxon>Actinomycetota</taxon>
        <taxon>Actinomycetes</taxon>
        <taxon>Propionibacteriales</taxon>
        <taxon>Propionibacteriaceae</taxon>
        <taxon>Microlunatus</taxon>
    </lineage>
</organism>
<dbReference type="Gene3D" id="1.20.5.1930">
    <property type="match status" value="1"/>
</dbReference>
<dbReference type="OrthoDB" id="3253720at2"/>
<keyword evidence="3" id="KW-0597">Phosphoprotein</keyword>
<feature type="transmembrane region" description="Helical" evidence="11">
    <location>
        <begin position="49"/>
        <end position="76"/>
    </location>
</feature>
<dbReference type="InterPro" id="IPR011712">
    <property type="entry name" value="Sig_transdc_His_kin_sub3_dim/P"/>
</dbReference>
<keyword evidence="5" id="KW-0547">Nucleotide-binding</keyword>
<dbReference type="EMBL" id="LT629772">
    <property type="protein sequence ID" value="SDS88413.1"/>
    <property type="molecule type" value="Genomic_DNA"/>
</dbReference>
<feature type="domain" description="Signal transduction histidine kinase subgroup 3 dimerisation and phosphoacceptor" evidence="13">
    <location>
        <begin position="182"/>
        <end position="245"/>
    </location>
</feature>
<evidence type="ECO:0000256" key="8">
    <source>
        <dbReference type="ARBA" id="ARBA00023012"/>
    </source>
</evidence>
<dbReference type="GO" id="GO:0016020">
    <property type="term" value="C:membrane"/>
    <property type="evidence" value="ECO:0007669"/>
    <property type="project" value="InterPro"/>
</dbReference>
<keyword evidence="11" id="KW-0472">Membrane</keyword>